<name>A0A6B9ZD81_9BACT</name>
<keyword evidence="4 6" id="KW-0520">NAD</keyword>
<accession>A0A6B9ZD81</accession>
<feature type="binding site" evidence="6">
    <location>
        <begin position="15"/>
        <end position="17"/>
    </location>
    <ligand>
        <name>FMN</name>
        <dbReference type="ChEBI" id="CHEBI:58210"/>
    </ligand>
</feature>
<dbReference type="EC" id="1.7.1.17" evidence="6"/>
<dbReference type="KEGG" id="chih:GWR21_05645"/>
<reference evidence="8 9" key="1">
    <citation type="submission" date="2020-01" db="EMBL/GenBank/DDBJ databases">
        <title>Complete genome sequence of Chitinophaga sp. H33E-04 isolated from quinoa roots.</title>
        <authorList>
            <person name="Weon H.-Y."/>
            <person name="Lee S.A."/>
        </authorList>
    </citation>
    <scope>NUCLEOTIDE SEQUENCE [LARGE SCALE GENOMIC DNA]</scope>
    <source>
        <strain evidence="8 9">H33E-04</strain>
    </source>
</reference>
<dbReference type="GO" id="GO:0010181">
    <property type="term" value="F:FMN binding"/>
    <property type="evidence" value="ECO:0007669"/>
    <property type="project" value="UniProtKB-UniRule"/>
</dbReference>
<dbReference type="Pfam" id="PF02525">
    <property type="entry name" value="Flavodoxin_2"/>
    <property type="match status" value="1"/>
</dbReference>
<feature type="binding site" evidence="6">
    <location>
        <position position="9"/>
    </location>
    <ligand>
        <name>FMN</name>
        <dbReference type="ChEBI" id="CHEBI:58210"/>
    </ligand>
</feature>
<feature type="binding site" evidence="6">
    <location>
        <begin position="95"/>
        <end position="98"/>
    </location>
    <ligand>
        <name>FMN</name>
        <dbReference type="ChEBI" id="CHEBI:58210"/>
    </ligand>
</feature>
<dbReference type="InterPro" id="IPR003680">
    <property type="entry name" value="Flavodoxin_fold"/>
</dbReference>
<evidence type="ECO:0000256" key="6">
    <source>
        <dbReference type="HAMAP-Rule" id="MF_01216"/>
    </source>
</evidence>
<dbReference type="EC" id="1.6.5.-" evidence="6"/>
<keyword evidence="3 6" id="KW-0560">Oxidoreductase</keyword>
<dbReference type="HAMAP" id="MF_01216">
    <property type="entry name" value="Azoreductase_type1"/>
    <property type="match status" value="1"/>
</dbReference>
<dbReference type="GO" id="GO:0016652">
    <property type="term" value="F:oxidoreductase activity, acting on NAD(P)H as acceptor"/>
    <property type="evidence" value="ECO:0007669"/>
    <property type="project" value="UniProtKB-UniRule"/>
</dbReference>
<dbReference type="GO" id="GO:0009055">
    <property type="term" value="F:electron transfer activity"/>
    <property type="evidence" value="ECO:0007669"/>
    <property type="project" value="UniProtKB-UniRule"/>
</dbReference>
<dbReference type="EMBL" id="CP048113">
    <property type="protein sequence ID" value="QHS59095.1"/>
    <property type="molecule type" value="Genomic_DNA"/>
</dbReference>
<protein>
    <recommendedName>
        <fullName evidence="6">FMN dependent NADH:quinone oxidoreductase</fullName>
        <ecNumber evidence="6">1.6.5.-</ecNumber>
    </recommendedName>
    <alternativeName>
        <fullName evidence="6">Azo-dye reductase</fullName>
    </alternativeName>
    <alternativeName>
        <fullName evidence="6">FMN-dependent NADH-azo compound oxidoreductase</fullName>
    </alternativeName>
    <alternativeName>
        <fullName evidence="6">FMN-dependent NADH-azoreductase</fullName>
        <ecNumber evidence="6">1.7.1.17</ecNumber>
    </alternativeName>
</protein>
<dbReference type="SUPFAM" id="SSF52218">
    <property type="entry name" value="Flavoproteins"/>
    <property type="match status" value="1"/>
</dbReference>
<dbReference type="InterPro" id="IPR023048">
    <property type="entry name" value="NADH:quinone_OxRdtase_FMN_depd"/>
</dbReference>
<comment type="catalytic activity">
    <reaction evidence="5">
        <text>N,N-dimethyl-1,4-phenylenediamine + anthranilate + 2 NAD(+) = 2-(4-dimethylaminophenyl)diazenylbenzoate + 2 NADH + 2 H(+)</text>
        <dbReference type="Rhea" id="RHEA:55872"/>
        <dbReference type="ChEBI" id="CHEBI:15378"/>
        <dbReference type="ChEBI" id="CHEBI:15783"/>
        <dbReference type="ChEBI" id="CHEBI:16567"/>
        <dbReference type="ChEBI" id="CHEBI:57540"/>
        <dbReference type="ChEBI" id="CHEBI:57945"/>
        <dbReference type="ChEBI" id="CHEBI:71579"/>
        <dbReference type="EC" id="1.7.1.17"/>
    </reaction>
    <physiologicalReaction direction="right-to-left" evidence="5">
        <dbReference type="Rhea" id="RHEA:55874"/>
    </physiologicalReaction>
</comment>
<dbReference type="AlphaFoldDB" id="A0A6B9ZD81"/>
<evidence type="ECO:0000313" key="8">
    <source>
        <dbReference type="EMBL" id="QHS59095.1"/>
    </source>
</evidence>
<keyword evidence="1 6" id="KW-0285">Flavoprotein</keyword>
<evidence type="ECO:0000259" key="7">
    <source>
        <dbReference type="Pfam" id="PF02525"/>
    </source>
</evidence>
<comment type="catalytic activity">
    <reaction evidence="6">
        <text>2 a quinone + NADH + H(+) = 2 a 1,4-benzosemiquinone + NAD(+)</text>
        <dbReference type="Rhea" id="RHEA:65952"/>
        <dbReference type="ChEBI" id="CHEBI:15378"/>
        <dbReference type="ChEBI" id="CHEBI:57540"/>
        <dbReference type="ChEBI" id="CHEBI:57945"/>
        <dbReference type="ChEBI" id="CHEBI:132124"/>
        <dbReference type="ChEBI" id="CHEBI:134225"/>
    </reaction>
</comment>
<feature type="domain" description="Flavodoxin-like fold" evidence="7">
    <location>
        <begin position="1"/>
        <end position="200"/>
    </location>
</feature>
<comment type="function">
    <text evidence="6">Quinone reductase that provides resistance to thiol-specific stress caused by electrophilic quinones.</text>
</comment>
<evidence type="ECO:0000256" key="5">
    <source>
        <dbReference type="ARBA" id="ARBA00048542"/>
    </source>
</evidence>
<dbReference type="GO" id="GO:0016655">
    <property type="term" value="F:oxidoreductase activity, acting on NAD(P)H, quinone or similar compound as acceptor"/>
    <property type="evidence" value="ECO:0007669"/>
    <property type="project" value="InterPro"/>
</dbReference>
<comment type="subunit">
    <text evidence="6">Homodimer.</text>
</comment>
<evidence type="ECO:0000313" key="9">
    <source>
        <dbReference type="Proteomes" id="UP000476411"/>
    </source>
</evidence>
<organism evidence="8 9">
    <name type="scientific">Chitinophaga agri</name>
    <dbReference type="NCBI Taxonomy" id="2703787"/>
    <lineage>
        <taxon>Bacteria</taxon>
        <taxon>Pseudomonadati</taxon>
        <taxon>Bacteroidota</taxon>
        <taxon>Chitinophagia</taxon>
        <taxon>Chitinophagales</taxon>
        <taxon>Chitinophagaceae</taxon>
        <taxon>Chitinophaga</taxon>
    </lineage>
</organism>
<dbReference type="InterPro" id="IPR050104">
    <property type="entry name" value="FMN-dep_NADH:Q_OxRdtase_AzoR1"/>
</dbReference>
<proteinExistence type="inferred from homology"/>
<dbReference type="PANTHER" id="PTHR43741">
    <property type="entry name" value="FMN-DEPENDENT NADH-AZOREDUCTASE 1"/>
    <property type="match status" value="1"/>
</dbReference>
<gene>
    <name evidence="6" type="primary">azoR</name>
    <name evidence="8" type="ORF">GWR21_05645</name>
</gene>
<evidence type="ECO:0000256" key="2">
    <source>
        <dbReference type="ARBA" id="ARBA00022643"/>
    </source>
</evidence>
<keyword evidence="9" id="KW-1185">Reference proteome</keyword>
<comment type="similarity">
    <text evidence="6">Belongs to the azoreductase type 1 family.</text>
</comment>
<evidence type="ECO:0000256" key="3">
    <source>
        <dbReference type="ARBA" id="ARBA00023002"/>
    </source>
</evidence>
<evidence type="ECO:0000256" key="4">
    <source>
        <dbReference type="ARBA" id="ARBA00023027"/>
    </source>
</evidence>
<comment type="caution">
    <text evidence="6">Lacks conserved residue(s) required for the propagation of feature annotation.</text>
</comment>
<dbReference type="InterPro" id="IPR029039">
    <property type="entry name" value="Flavoprotein-like_sf"/>
</dbReference>
<sequence>MKVLHIDSSIRGERSVSKELSAFFMHSLQSRFGELPVDYLDLSVNTPSHPSALFVQGNYTLAEDRTPEMEAALEESEALVDRLHQADIYVIGMPMYNFSVPSNVKVFIDNIVRINRTFRKQDNHYEGLLKNKKVYIISSRGADFNDGHMLANGMDQLQPYLEKVFGFLGLDNLTFINVSPTQFSGQEARIQAIENARVRISHIVQTI</sequence>
<dbReference type="Gene3D" id="3.40.50.360">
    <property type="match status" value="1"/>
</dbReference>
<keyword evidence="2 6" id="KW-0288">FMN</keyword>
<dbReference type="RefSeq" id="WP_162330797.1">
    <property type="nucleotide sequence ID" value="NZ_CP048113.1"/>
</dbReference>
<evidence type="ECO:0000256" key="1">
    <source>
        <dbReference type="ARBA" id="ARBA00022630"/>
    </source>
</evidence>
<comment type="function">
    <text evidence="6">Also exhibits azoreductase activity. Catalyzes the reductive cleavage of the azo bond in aromatic azo compounds to the corresponding amines.</text>
</comment>
<dbReference type="Proteomes" id="UP000476411">
    <property type="component" value="Chromosome"/>
</dbReference>
<comment type="cofactor">
    <cofactor evidence="6">
        <name>FMN</name>
        <dbReference type="ChEBI" id="CHEBI:58210"/>
    </cofactor>
    <text evidence="6">Binds 1 FMN per subunit.</text>
</comment>
<dbReference type="PANTHER" id="PTHR43741:SF4">
    <property type="entry name" value="FMN-DEPENDENT NADH:QUINONE OXIDOREDUCTASE"/>
    <property type="match status" value="1"/>
</dbReference>